<proteinExistence type="predicted"/>
<dbReference type="AlphaFoldDB" id="A0A9D4G3F5"/>
<feature type="transmembrane region" description="Helical" evidence="1">
    <location>
        <begin position="12"/>
        <end position="36"/>
    </location>
</feature>
<reference evidence="2" key="1">
    <citation type="journal article" date="2019" name="bioRxiv">
        <title>The Genome of the Zebra Mussel, Dreissena polymorpha: A Resource for Invasive Species Research.</title>
        <authorList>
            <person name="McCartney M.A."/>
            <person name="Auch B."/>
            <person name="Kono T."/>
            <person name="Mallez S."/>
            <person name="Zhang Y."/>
            <person name="Obille A."/>
            <person name="Becker A."/>
            <person name="Abrahante J.E."/>
            <person name="Garbe J."/>
            <person name="Badalamenti J.P."/>
            <person name="Herman A."/>
            <person name="Mangelson H."/>
            <person name="Liachko I."/>
            <person name="Sullivan S."/>
            <person name="Sone E.D."/>
            <person name="Koren S."/>
            <person name="Silverstein K.A.T."/>
            <person name="Beckman K.B."/>
            <person name="Gohl D.M."/>
        </authorList>
    </citation>
    <scope>NUCLEOTIDE SEQUENCE</scope>
    <source>
        <strain evidence="2">Duluth1</strain>
        <tissue evidence="2">Whole animal</tissue>
    </source>
</reference>
<name>A0A9D4G3F5_DREPO</name>
<evidence type="ECO:0000313" key="2">
    <source>
        <dbReference type="EMBL" id="KAH3809596.1"/>
    </source>
</evidence>
<keyword evidence="1" id="KW-0472">Membrane</keyword>
<dbReference type="EMBL" id="JAIWYP010000006">
    <property type="protein sequence ID" value="KAH3809596.1"/>
    <property type="molecule type" value="Genomic_DNA"/>
</dbReference>
<accession>A0A9D4G3F5</accession>
<keyword evidence="1" id="KW-1133">Transmembrane helix</keyword>
<sequence>MAVIGVGYFPMFAGLALDSLVSLAVTFLYACVLLAVDIYKIFECELIPVSCIRSLAHFCLASKKRPWQTA</sequence>
<protein>
    <submittedName>
        <fullName evidence="2">Uncharacterized protein</fullName>
    </submittedName>
</protein>
<gene>
    <name evidence="2" type="ORF">DPMN_137970</name>
</gene>
<dbReference type="Proteomes" id="UP000828390">
    <property type="component" value="Unassembled WGS sequence"/>
</dbReference>
<evidence type="ECO:0000256" key="1">
    <source>
        <dbReference type="SAM" id="Phobius"/>
    </source>
</evidence>
<keyword evidence="3" id="KW-1185">Reference proteome</keyword>
<comment type="caution">
    <text evidence="2">The sequence shown here is derived from an EMBL/GenBank/DDBJ whole genome shotgun (WGS) entry which is preliminary data.</text>
</comment>
<reference evidence="2" key="2">
    <citation type="submission" date="2020-11" db="EMBL/GenBank/DDBJ databases">
        <authorList>
            <person name="McCartney M.A."/>
            <person name="Auch B."/>
            <person name="Kono T."/>
            <person name="Mallez S."/>
            <person name="Becker A."/>
            <person name="Gohl D.M."/>
            <person name="Silverstein K.A.T."/>
            <person name="Koren S."/>
            <person name="Bechman K.B."/>
            <person name="Herman A."/>
            <person name="Abrahante J.E."/>
            <person name="Garbe J."/>
        </authorList>
    </citation>
    <scope>NUCLEOTIDE SEQUENCE</scope>
    <source>
        <strain evidence="2">Duluth1</strain>
        <tissue evidence="2">Whole animal</tissue>
    </source>
</reference>
<keyword evidence="1" id="KW-0812">Transmembrane</keyword>
<organism evidence="2 3">
    <name type="scientific">Dreissena polymorpha</name>
    <name type="common">Zebra mussel</name>
    <name type="synonym">Mytilus polymorpha</name>
    <dbReference type="NCBI Taxonomy" id="45954"/>
    <lineage>
        <taxon>Eukaryota</taxon>
        <taxon>Metazoa</taxon>
        <taxon>Spiralia</taxon>
        <taxon>Lophotrochozoa</taxon>
        <taxon>Mollusca</taxon>
        <taxon>Bivalvia</taxon>
        <taxon>Autobranchia</taxon>
        <taxon>Heteroconchia</taxon>
        <taxon>Euheterodonta</taxon>
        <taxon>Imparidentia</taxon>
        <taxon>Neoheterodontei</taxon>
        <taxon>Myida</taxon>
        <taxon>Dreissenoidea</taxon>
        <taxon>Dreissenidae</taxon>
        <taxon>Dreissena</taxon>
    </lineage>
</organism>
<evidence type="ECO:0000313" key="3">
    <source>
        <dbReference type="Proteomes" id="UP000828390"/>
    </source>
</evidence>